<comment type="caution">
    <text evidence="2">The sequence shown here is derived from an EMBL/GenBank/DDBJ whole genome shotgun (WGS) entry which is preliminary data.</text>
</comment>
<feature type="compositionally biased region" description="Polar residues" evidence="1">
    <location>
        <begin position="486"/>
        <end position="497"/>
    </location>
</feature>
<organism evidence="2 3">
    <name type="scientific">Coprinopsis cinerea (strain Okayama-7 / 130 / ATCC MYA-4618 / FGSC 9003)</name>
    <name type="common">Inky cap fungus</name>
    <name type="synonym">Hormographiella aspergillata</name>
    <dbReference type="NCBI Taxonomy" id="240176"/>
    <lineage>
        <taxon>Eukaryota</taxon>
        <taxon>Fungi</taxon>
        <taxon>Dikarya</taxon>
        <taxon>Basidiomycota</taxon>
        <taxon>Agaricomycotina</taxon>
        <taxon>Agaricomycetes</taxon>
        <taxon>Agaricomycetidae</taxon>
        <taxon>Agaricales</taxon>
        <taxon>Agaricineae</taxon>
        <taxon>Psathyrellaceae</taxon>
        <taxon>Coprinopsis</taxon>
    </lineage>
</organism>
<name>A8NLF7_COPC7</name>
<dbReference type="Proteomes" id="UP000001861">
    <property type="component" value="Unassembled WGS sequence"/>
</dbReference>
<protein>
    <submittedName>
        <fullName evidence="2">Uncharacterized protein</fullName>
    </submittedName>
</protein>
<feature type="compositionally biased region" description="Low complexity" evidence="1">
    <location>
        <begin position="38"/>
        <end position="54"/>
    </location>
</feature>
<reference evidence="2 3" key="1">
    <citation type="journal article" date="2010" name="Proc. Natl. Acad. Sci. U.S.A.">
        <title>Insights into evolution of multicellular fungi from the assembled chromosomes of the mushroom Coprinopsis cinerea (Coprinus cinereus).</title>
        <authorList>
            <person name="Stajich J.E."/>
            <person name="Wilke S.K."/>
            <person name="Ahren D."/>
            <person name="Au C.H."/>
            <person name="Birren B.W."/>
            <person name="Borodovsky M."/>
            <person name="Burns C."/>
            <person name="Canback B."/>
            <person name="Casselton L.A."/>
            <person name="Cheng C.K."/>
            <person name="Deng J."/>
            <person name="Dietrich F.S."/>
            <person name="Fargo D.C."/>
            <person name="Farman M.L."/>
            <person name="Gathman A.C."/>
            <person name="Goldberg J."/>
            <person name="Guigo R."/>
            <person name="Hoegger P.J."/>
            <person name="Hooker J.B."/>
            <person name="Huggins A."/>
            <person name="James T.Y."/>
            <person name="Kamada T."/>
            <person name="Kilaru S."/>
            <person name="Kodira C."/>
            <person name="Kues U."/>
            <person name="Kupfer D."/>
            <person name="Kwan H.S."/>
            <person name="Lomsadze A."/>
            <person name="Li W."/>
            <person name="Lilly W.W."/>
            <person name="Ma L.J."/>
            <person name="Mackey A.J."/>
            <person name="Manning G."/>
            <person name="Martin F."/>
            <person name="Muraguchi H."/>
            <person name="Natvig D.O."/>
            <person name="Palmerini H."/>
            <person name="Ramesh M.A."/>
            <person name="Rehmeyer C.J."/>
            <person name="Roe B.A."/>
            <person name="Shenoy N."/>
            <person name="Stanke M."/>
            <person name="Ter-Hovhannisyan V."/>
            <person name="Tunlid A."/>
            <person name="Velagapudi R."/>
            <person name="Vision T.J."/>
            <person name="Zeng Q."/>
            <person name="Zolan M.E."/>
            <person name="Pukkila P.J."/>
        </authorList>
    </citation>
    <scope>NUCLEOTIDE SEQUENCE [LARGE SCALE GENOMIC DNA]</scope>
    <source>
        <strain evidence="3">Okayama-7 / 130 / ATCC MYA-4618 / FGSC 9003</strain>
    </source>
</reference>
<feature type="compositionally biased region" description="Low complexity" evidence="1">
    <location>
        <begin position="293"/>
        <end position="310"/>
    </location>
</feature>
<evidence type="ECO:0000313" key="2">
    <source>
        <dbReference type="EMBL" id="EAU87123.1"/>
    </source>
</evidence>
<feature type="compositionally biased region" description="Low complexity" evidence="1">
    <location>
        <begin position="436"/>
        <end position="449"/>
    </location>
</feature>
<dbReference type="EMBL" id="AACS02000012">
    <property type="protein sequence ID" value="EAU87123.1"/>
    <property type="molecule type" value="Genomic_DNA"/>
</dbReference>
<dbReference type="InParanoid" id="A8NLF7"/>
<feature type="compositionally biased region" description="Basic and acidic residues" evidence="1">
    <location>
        <begin position="311"/>
        <end position="327"/>
    </location>
</feature>
<gene>
    <name evidence="2" type="ORF">CC1G_05812</name>
</gene>
<dbReference type="RefSeq" id="XP_001834675.1">
    <property type="nucleotide sequence ID" value="XM_001834623.2"/>
</dbReference>
<dbReference type="GeneID" id="6011192"/>
<proteinExistence type="predicted"/>
<feature type="compositionally biased region" description="Low complexity" evidence="1">
    <location>
        <begin position="267"/>
        <end position="278"/>
    </location>
</feature>
<feature type="compositionally biased region" description="Basic residues" evidence="1">
    <location>
        <begin position="238"/>
        <end position="260"/>
    </location>
</feature>
<keyword evidence="3" id="KW-1185">Reference proteome</keyword>
<feature type="region of interest" description="Disordered" evidence="1">
    <location>
        <begin position="1"/>
        <end position="101"/>
    </location>
</feature>
<feature type="region of interest" description="Disordered" evidence="1">
    <location>
        <begin position="237"/>
        <end position="327"/>
    </location>
</feature>
<feature type="region of interest" description="Disordered" evidence="1">
    <location>
        <begin position="430"/>
        <end position="497"/>
    </location>
</feature>
<feature type="compositionally biased region" description="Basic residues" evidence="1">
    <location>
        <begin position="463"/>
        <end position="472"/>
    </location>
</feature>
<feature type="compositionally biased region" description="Polar residues" evidence="1">
    <location>
        <begin position="77"/>
        <end position="91"/>
    </location>
</feature>
<sequence>MSSKSRPRPTPIAVSANAPPVPKLSKQAAARVSREVVSKLSLSASTSSSSTSSSQGANVPPLPSLKRKLAPVVNTPAAGSSSRSTVANKKSPNGIDNGMDEAERTSYLQRIRELEQWKEQRLDAKANIKAIERPSGPARRKWDIGEAMGLPKGSDDPLYRSMNRKLLALQIKYEIPRGASLARGAYVQQVADIFTDMRDTFPYLCEERFRDGWPIYDMLQLKLQDQRQYDLQRDRRLAAQRRRRENTRAALAKRKEKKDRKREAKRQASPPSSASSSSDSDDSQLAVPSTPMEDSTVVTPSTSVPETDTTPAREQDKAATNHEGGKDDEGHAFLLSILAQIGPVLGLHFLDMVPDSNINFTYSTWPKYDDDSKEFWEQRDDEIHEQLSDASLTSDPRWWLQVVSERIVDDEDFEAFWPVFYTQFLELDADPRDNSSPDSPGSDVDSPLDLGELSDVPPNPSPKPKKDRKGKGKATDVKVEKLVLPSRQNPARTSKRA</sequence>
<accession>A8NLF7</accession>
<dbReference type="KEGG" id="cci:CC1G_05812"/>
<dbReference type="VEuPathDB" id="FungiDB:CC1G_05812"/>
<evidence type="ECO:0000313" key="3">
    <source>
        <dbReference type="Proteomes" id="UP000001861"/>
    </source>
</evidence>
<evidence type="ECO:0000256" key="1">
    <source>
        <dbReference type="SAM" id="MobiDB-lite"/>
    </source>
</evidence>
<dbReference type="AlphaFoldDB" id="A8NLF7"/>